<keyword evidence="2" id="KW-1185">Reference proteome</keyword>
<feature type="region of interest" description="Disordered" evidence="1">
    <location>
        <begin position="1"/>
        <end position="48"/>
    </location>
</feature>
<organism evidence="2 3">
    <name type="scientific">Steinernema glaseri</name>
    <dbReference type="NCBI Taxonomy" id="37863"/>
    <lineage>
        <taxon>Eukaryota</taxon>
        <taxon>Metazoa</taxon>
        <taxon>Ecdysozoa</taxon>
        <taxon>Nematoda</taxon>
        <taxon>Chromadorea</taxon>
        <taxon>Rhabditida</taxon>
        <taxon>Tylenchina</taxon>
        <taxon>Panagrolaimomorpha</taxon>
        <taxon>Strongyloidoidea</taxon>
        <taxon>Steinernematidae</taxon>
        <taxon>Steinernema</taxon>
    </lineage>
</organism>
<dbReference type="WBParaSite" id="L893_g29852.t1">
    <property type="protein sequence ID" value="L893_g29852.t1"/>
    <property type="gene ID" value="L893_g29852"/>
</dbReference>
<dbReference type="AlphaFoldDB" id="A0A1I7ZUV5"/>
<evidence type="ECO:0000313" key="2">
    <source>
        <dbReference type="Proteomes" id="UP000095287"/>
    </source>
</evidence>
<dbReference type="Proteomes" id="UP000095287">
    <property type="component" value="Unplaced"/>
</dbReference>
<accession>A0A1I7ZUV5</accession>
<reference evidence="3" key="1">
    <citation type="submission" date="2016-11" db="UniProtKB">
        <authorList>
            <consortium name="WormBaseParasite"/>
        </authorList>
    </citation>
    <scope>IDENTIFICATION</scope>
</reference>
<feature type="compositionally biased region" description="Basic and acidic residues" evidence="1">
    <location>
        <begin position="22"/>
        <end position="40"/>
    </location>
</feature>
<evidence type="ECO:0000313" key="3">
    <source>
        <dbReference type="WBParaSite" id="L893_g29852.t1"/>
    </source>
</evidence>
<name>A0A1I7ZUV5_9BILA</name>
<sequence>MPLRQDVRRRHTPSSETVVARNDCDRRQPRAEVHSQKSEENVNLTKKQSPVLPLHKAKVDAVGTHAQAE</sequence>
<proteinExistence type="predicted"/>
<protein>
    <submittedName>
        <fullName evidence="3">Uncharacterized protein</fullName>
    </submittedName>
</protein>
<evidence type="ECO:0000256" key="1">
    <source>
        <dbReference type="SAM" id="MobiDB-lite"/>
    </source>
</evidence>